<gene>
    <name evidence="1" type="ORF">DY000_02007126</name>
</gene>
<comment type="caution">
    <text evidence="1">The sequence shown here is derived from an EMBL/GenBank/DDBJ whole genome shotgun (WGS) entry which is preliminary data.</text>
</comment>
<protein>
    <recommendedName>
        <fullName evidence="3">NAC domain-containing protein</fullName>
    </recommendedName>
</protein>
<evidence type="ECO:0000313" key="2">
    <source>
        <dbReference type="Proteomes" id="UP000266723"/>
    </source>
</evidence>
<dbReference type="Proteomes" id="UP000266723">
    <property type="component" value="Unassembled WGS sequence"/>
</dbReference>
<accession>A0ABQ7CH38</accession>
<proteinExistence type="predicted"/>
<dbReference type="EMBL" id="QGKV02000832">
    <property type="protein sequence ID" value="KAF3551006.1"/>
    <property type="molecule type" value="Genomic_DNA"/>
</dbReference>
<evidence type="ECO:0000313" key="1">
    <source>
        <dbReference type="EMBL" id="KAF3551006.1"/>
    </source>
</evidence>
<evidence type="ECO:0008006" key="3">
    <source>
        <dbReference type="Google" id="ProtNLM"/>
    </source>
</evidence>
<sequence length="301" mass="33544">MNSQMSIPLLVLQWPATLEEPPTEEVSAVEEGETWTTPLIRYMEADILPEDRLQRPPIMANPHKSGTTIVAHPQRIKTGMRHKAGMGMRKPEEHMVYTHCKSTVKYMEQSKSCFFRRGKQRKPGIWVITPTPAPSKPTSRIRRLQGAIRSLELLHLRQEISGCQTLVCCKGTGPPSGSECGSGLVEPGIAGLLERYPSRTPASGSLLGATPAPLYEALRSFQDPETAWGPEGTVFRPPRRDYYLYLFGSLILPHGSWPLSSSYAAFCFCRKPLSDLGGCWCGCSEPSARLYCILRLDKQRL</sequence>
<keyword evidence="2" id="KW-1185">Reference proteome</keyword>
<organism evidence="1 2">
    <name type="scientific">Brassica cretica</name>
    <name type="common">Mustard</name>
    <dbReference type="NCBI Taxonomy" id="69181"/>
    <lineage>
        <taxon>Eukaryota</taxon>
        <taxon>Viridiplantae</taxon>
        <taxon>Streptophyta</taxon>
        <taxon>Embryophyta</taxon>
        <taxon>Tracheophyta</taxon>
        <taxon>Spermatophyta</taxon>
        <taxon>Magnoliopsida</taxon>
        <taxon>eudicotyledons</taxon>
        <taxon>Gunneridae</taxon>
        <taxon>Pentapetalae</taxon>
        <taxon>rosids</taxon>
        <taxon>malvids</taxon>
        <taxon>Brassicales</taxon>
        <taxon>Brassicaceae</taxon>
        <taxon>Brassiceae</taxon>
        <taxon>Brassica</taxon>
    </lineage>
</organism>
<reference evidence="1 2" key="1">
    <citation type="journal article" date="2020" name="BMC Genomics">
        <title>Intraspecific diversification of the crop wild relative Brassica cretica Lam. using demographic model selection.</title>
        <authorList>
            <person name="Kioukis A."/>
            <person name="Michalopoulou V.A."/>
            <person name="Briers L."/>
            <person name="Pirintsos S."/>
            <person name="Studholme D.J."/>
            <person name="Pavlidis P."/>
            <person name="Sarris P.F."/>
        </authorList>
    </citation>
    <scope>NUCLEOTIDE SEQUENCE [LARGE SCALE GENOMIC DNA]</scope>
    <source>
        <strain evidence="2">cv. PFS-1207/04</strain>
    </source>
</reference>
<name>A0ABQ7CH38_BRACR</name>